<evidence type="ECO:0000313" key="2">
    <source>
        <dbReference type="Proteomes" id="UP000195569"/>
    </source>
</evidence>
<dbReference type="AlphaFoldDB" id="A0A1N7SKA4"/>
<evidence type="ECO:0000313" key="1">
    <source>
        <dbReference type="EMBL" id="SIT47395.1"/>
    </source>
</evidence>
<organism evidence="1 2">
    <name type="scientific">Paraburkholderia piptadeniae</name>
    <dbReference type="NCBI Taxonomy" id="1701573"/>
    <lineage>
        <taxon>Bacteria</taxon>
        <taxon>Pseudomonadati</taxon>
        <taxon>Pseudomonadota</taxon>
        <taxon>Betaproteobacteria</taxon>
        <taxon>Burkholderiales</taxon>
        <taxon>Burkholderiaceae</taxon>
        <taxon>Paraburkholderia</taxon>
    </lineage>
</organism>
<name>A0A1N7SKA4_9BURK</name>
<accession>A0A1N7SKA4</accession>
<dbReference type="Proteomes" id="UP000195569">
    <property type="component" value="Unassembled WGS sequence"/>
</dbReference>
<comment type="caution">
    <text evidence="1">The sequence shown here is derived from an EMBL/GenBank/DDBJ whole genome shotgun (WGS) entry which is preliminary data.</text>
</comment>
<sequence>MHAESRQLASNDKTRHFYLAETRHFLYGRLPFARRLCMARRVVADLYPDSIAGMPAGPDGFRRKGPNLTDGLEIREMSQACLCAVQPVLPSFNSPVQP</sequence>
<protein>
    <submittedName>
        <fullName evidence="1">Transposase</fullName>
    </submittedName>
</protein>
<dbReference type="EMBL" id="CYGY02000057">
    <property type="protein sequence ID" value="SIT47395.1"/>
    <property type="molecule type" value="Genomic_DNA"/>
</dbReference>
<proteinExistence type="predicted"/>
<gene>
    <name evidence="1" type="ORF">BN2476_570002</name>
</gene>
<reference evidence="1" key="1">
    <citation type="submission" date="2016-12" db="EMBL/GenBank/DDBJ databases">
        <authorList>
            <person name="Moulin L."/>
        </authorList>
    </citation>
    <scope>NUCLEOTIDE SEQUENCE [LARGE SCALE GENOMIC DNA]</scope>
    <source>
        <strain evidence="1">STM 7183</strain>
    </source>
</reference>
<keyword evidence="2" id="KW-1185">Reference proteome</keyword>